<dbReference type="PROSITE" id="PS50943">
    <property type="entry name" value="HTH_CROC1"/>
    <property type="match status" value="1"/>
</dbReference>
<dbReference type="SUPFAM" id="SSF47413">
    <property type="entry name" value="lambda repressor-like DNA-binding domains"/>
    <property type="match status" value="1"/>
</dbReference>
<comment type="caution">
    <text evidence="2">The sequence shown here is derived from an EMBL/GenBank/DDBJ whole genome shotgun (WGS) entry which is preliminary data.</text>
</comment>
<dbReference type="AlphaFoldDB" id="A0A6N9Q214"/>
<sequence>MVIWGKGLGRNRSKLGSWMDENKISQKELGEKTGINKSTISDLCREDEDRHPNRKTKDKIMEVINEVDPKATKKKFW</sequence>
<reference evidence="2 3" key="1">
    <citation type="submission" date="2019-01" db="EMBL/GenBank/DDBJ databases">
        <title>Chengkuizengella sp. nov., isolated from deep-sea sediment of East Pacific Ocean.</title>
        <authorList>
            <person name="Yang J."/>
            <person name="Lai Q."/>
            <person name="Shao Z."/>
        </authorList>
    </citation>
    <scope>NUCLEOTIDE SEQUENCE [LARGE SCALE GENOMIC DNA]</scope>
    <source>
        <strain evidence="2 3">YPA3-1-1</strain>
    </source>
</reference>
<dbReference type="EMBL" id="SIJB01000013">
    <property type="protein sequence ID" value="NBI28344.1"/>
    <property type="molecule type" value="Genomic_DNA"/>
</dbReference>
<evidence type="ECO:0000313" key="2">
    <source>
        <dbReference type="EMBL" id="NBI28344.1"/>
    </source>
</evidence>
<evidence type="ECO:0000259" key="1">
    <source>
        <dbReference type="PROSITE" id="PS50943"/>
    </source>
</evidence>
<dbReference type="InterPro" id="IPR010982">
    <property type="entry name" value="Lambda_DNA-bd_dom_sf"/>
</dbReference>
<proteinExistence type="predicted"/>
<dbReference type="CDD" id="cd00093">
    <property type="entry name" value="HTH_XRE"/>
    <property type="match status" value="1"/>
</dbReference>
<protein>
    <submittedName>
        <fullName evidence="2">XRE family transcriptional regulator</fullName>
    </submittedName>
</protein>
<name>A0A6N9Q214_9BACL</name>
<feature type="domain" description="HTH cro/C1-type" evidence="1">
    <location>
        <begin position="21"/>
        <end position="43"/>
    </location>
</feature>
<dbReference type="GO" id="GO:0003677">
    <property type="term" value="F:DNA binding"/>
    <property type="evidence" value="ECO:0007669"/>
    <property type="project" value="InterPro"/>
</dbReference>
<dbReference type="RefSeq" id="WP_160645134.1">
    <property type="nucleotide sequence ID" value="NZ_SIJB01000013.1"/>
</dbReference>
<evidence type="ECO:0000313" key="3">
    <source>
        <dbReference type="Proteomes" id="UP000448943"/>
    </source>
</evidence>
<dbReference type="Proteomes" id="UP000448943">
    <property type="component" value="Unassembled WGS sequence"/>
</dbReference>
<dbReference type="OrthoDB" id="2186666at2"/>
<dbReference type="InterPro" id="IPR001387">
    <property type="entry name" value="Cro/C1-type_HTH"/>
</dbReference>
<keyword evidence="3" id="KW-1185">Reference proteome</keyword>
<dbReference type="Gene3D" id="1.10.260.40">
    <property type="entry name" value="lambda repressor-like DNA-binding domains"/>
    <property type="match status" value="1"/>
</dbReference>
<gene>
    <name evidence="2" type="ORF">ERL59_05185</name>
</gene>
<organism evidence="2 3">
    <name type="scientific">Chengkuizengella marina</name>
    <dbReference type="NCBI Taxonomy" id="2507566"/>
    <lineage>
        <taxon>Bacteria</taxon>
        <taxon>Bacillati</taxon>
        <taxon>Bacillota</taxon>
        <taxon>Bacilli</taxon>
        <taxon>Bacillales</taxon>
        <taxon>Paenibacillaceae</taxon>
        <taxon>Chengkuizengella</taxon>
    </lineage>
</organism>
<accession>A0A6N9Q214</accession>
<dbReference type="Pfam" id="PF01381">
    <property type="entry name" value="HTH_3"/>
    <property type="match status" value="1"/>
</dbReference>